<organism evidence="2">
    <name type="scientific">marine sediment metagenome</name>
    <dbReference type="NCBI Taxonomy" id="412755"/>
    <lineage>
        <taxon>unclassified sequences</taxon>
        <taxon>metagenomes</taxon>
        <taxon>ecological metagenomes</taxon>
    </lineage>
</organism>
<comment type="caution">
    <text evidence="2">The sequence shown here is derived from an EMBL/GenBank/DDBJ whole genome shotgun (WGS) entry which is preliminary data.</text>
</comment>
<dbReference type="EMBL" id="BARS01028847">
    <property type="protein sequence ID" value="GAF99674.1"/>
    <property type="molecule type" value="Genomic_DNA"/>
</dbReference>
<feature type="non-terminal residue" evidence="2">
    <location>
        <position position="150"/>
    </location>
</feature>
<sequence>MTEGRQPRISRGWATLFALALATALALALLPAFPRQLQVSAGDVASRNLRAPRDISYESQVLTEQRREEAAAAVPESVTFDANVRSEQGDRLDSVLAQVSQIRDRADLTDAAKADALGRIENLNLSLRAASALLDLPDEQWQAVATESTK</sequence>
<feature type="domain" description="Metal-dependent phosphohydrolase 7TM extracellular" evidence="1">
    <location>
        <begin position="41"/>
        <end position="148"/>
    </location>
</feature>
<accession>X0U2A3</accession>
<gene>
    <name evidence="2" type="ORF">S01H1_45176</name>
</gene>
<evidence type="ECO:0000313" key="2">
    <source>
        <dbReference type="EMBL" id="GAF99674.1"/>
    </source>
</evidence>
<dbReference type="InterPro" id="IPR011624">
    <property type="entry name" value="Metal-dep_PHydrolase_7TM_extra"/>
</dbReference>
<dbReference type="AlphaFoldDB" id="X0U2A3"/>
<reference evidence="2" key="1">
    <citation type="journal article" date="2014" name="Front. Microbiol.">
        <title>High frequency of phylogenetically diverse reductive dehalogenase-homologous genes in deep subseafloor sedimentary metagenomes.</title>
        <authorList>
            <person name="Kawai M."/>
            <person name="Futagami T."/>
            <person name="Toyoda A."/>
            <person name="Takaki Y."/>
            <person name="Nishi S."/>
            <person name="Hori S."/>
            <person name="Arai W."/>
            <person name="Tsubouchi T."/>
            <person name="Morono Y."/>
            <person name="Uchiyama I."/>
            <person name="Ito T."/>
            <person name="Fujiyama A."/>
            <person name="Inagaki F."/>
            <person name="Takami H."/>
        </authorList>
    </citation>
    <scope>NUCLEOTIDE SEQUENCE</scope>
    <source>
        <strain evidence="2">Expedition CK06-06</strain>
    </source>
</reference>
<protein>
    <recommendedName>
        <fullName evidence="1">Metal-dependent phosphohydrolase 7TM extracellular domain-containing protein</fullName>
    </recommendedName>
</protein>
<name>X0U2A3_9ZZZZ</name>
<proteinExistence type="predicted"/>
<evidence type="ECO:0000259" key="1">
    <source>
        <dbReference type="Pfam" id="PF07697"/>
    </source>
</evidence>
<dbReference type="Pfam" id="PF07697">
    <property type="entry name" value="7TMR-HDED"/>
    <property type="match status" value="1"/>
</dbReference>